<evidence type="ECO:0000313" key="2">
    <source>
        <dbReference type="Proteomes" id="UP001308005"/>
    </source>
</evidence>
<dbReference type="Proteomes" id="UP001308005">
    <property type="component" value="Unassembled WGS sequence"/>
</dbReference>
<sequence>MANELHCTVRELAGKVTVAEVEEWFVFANLEMWDKKLKEKAMTDDQRSAAITAQFVAISNG</sequence>
<reference evidence="2" key="1">
    <citation type="submission" date="2023-07" db="EMBL/GenBank/DDBJ databases">
        <title>The carbon used by Thiothrix.</title>
        <authorList>
            <person name="Chen L."/>
        </authorList>
    </citation>
    <scope>NUCLEOTIDE SEQUENCE [LARGE SCALE GENOMIC DNA]</scope>
</reference>
<dbReference type="RefSeq" id="WP_324693833.1">
    <property type="nucleotide sequence ID" value="NZ_JAYMYJ010000045.1"/>
</dbReference>
<accession>A0ABU6CVS7</accession>
<gene>
    <name evidence="1" type="ORF">VSS37_05865</name>
</gene>
<keyword evidence="2" id="KW-1185">Reference proteome</keyword>
<evidence type="ECO:0000313" key="1">
    <source>
        <dbReference type="EMBL" id="MEB4590498.1"/>
    </source>
</evidence>
<proteinExistence type="predicted"/>
<organism evidence="1 2">
    <name type="scientific">Candidatus Thiothrix phosphatis</name>
    <dbReference type="NCBI Taxonomy" id="3112415"/>
    <lineage>
        <taxon>Bacteria</taxon>
        <taxon>Pseudomonadati</taxon>
        <taxon>Pseudomonadota</taxon>
        <taxon>Gammaproteobacteria</taxon>
        <taxon>Thiotrichales</taxon>
        <taxon>Thiotrichaceae</taxon>
        <taxon>Thiothrix</taxon>
    </lineage>
</organism>
<protein>
    <submittedName>
        <fullName evidence="1">Uncharacterized protein</fullName>
    </submittedName>
</protein>
<comment type="caution">
    <text evidence="1">The sequence shown here is derived from an EMBL/GenBank/DDBJ whole genome shotgun (WGS) entry which is preliminary data.</text>
</comment>
<name>A0ABU6CVS7_9GAMM</name>
<reference evidence="1 2" key="2">
    <citation type="submission" date="2024-01" db="EMBL/GenBank/DDBJ databases">
        <authorList>
            <person name="Xie X."/>
        </authorList>
    </citation>
    <scope>NUCLEOTIDE SEQUENCE [LARGE SCALE GENOMIC DNA]</scope>
    <source>
        <strain evidence="1">SCUT-1</strain>
    </source>
</reference>
<dbReference type="EMBL" id="JAYMYJ010000045">
    <property type="protein sequence ID" value="MEB4590498.1"/>
    <property type="molecule type" value="Genomic_DNA"/>
</dbReference>